<dbReference type="EMBL" id="JABAYA010000006">
    <property type="protein sequence ID" value="KAF7731849.1"/>
    <property type="molecule type" value="Genomic_DNA"/>
</dbReference>
<feature type="region of interest" description="Disordered" evidence="1">
    <location>
        <begin position="144"/>
        <end position="180"/>
    </location>
</feature>
<evidence type="ECO:0000256" key="1">
    <source>
        <dbReference type="SAM" id="MobiDB-lite"/>
    </source>
</evidence>
<accession>A0A8H7ETB7</accession>
<keyword evidence="3" id="KW-1185">Reference proteome</keyword>
<dbReference type="AlphaFoldDB" id="A0A8H7ETB7"/>
<protein>
    <submittedName>
        <fullName evidence="2">Uncharacterized protein</fullName>
    </submittedName>
</protein>
<feature type="compositionally biased region" description="Low complexity" evidence="1">
    <location>
        <begin position="55"/>
        <end position="76"/>
    </location>
</feature>
<feature type="compositionally biased region" description="Basic residues" evidence="1">
    <location>
        <begin position="297"/>
        <end position="307"/>
    </location>
</feature>
<organism evidence="2 3">
    <name type="scientific">Apophysomyces ossiformis</name>
    <dbReference type="NCBI Taxonomy" id="679940"/>
    <lineage>
        <taxon>Eukaryota</taxon>
        <taxon>Fungi</taxon>
        <taxon>Fungi incertae sedis</taxon>
        <taxon>Mucoromycota</taxon>
        <taxon>Mucoromycotina</taxon>
        <taxon>Mucoromycetes</taxon>
        <taxon>Mucorales</taxon>
        <taxon>Mucorineae</taxon>
        <taxon>Mucoraceae</taxon>
        <taxon>Apophysomyces</taxon>
    </lineage>
</organism>
<sequence length="319" mass="35174">MSASLVPSQTTTEWLPLPRDVNDSESFSKDLISQFDKRRSRLRVEMGELEKQNGVSNPGRSASVSSSVSNLRNSSGVPPPPLPTAPQQQEETATTTSTTTGRTTLPGENNMAYAQGRRRSAGDLLRRSSAYFKAKLDVFRGSRSHDNLRDSQSAHLPSTSNAFRSFSSKKKQQQQQAPLHHTTRADEIFNASSASLPPPSKIGINTTIAIPQFAIPVQHQPPAHFAAIKPPVITQYPPKPLKYSPVEPISDDFLGRPPHRTIVHRISLPVLRRGGNEHRSSTTRRRSDTDMREPHARRSKASKKKKGKEPATIESPTTA</sequence>
<evidence type="ECO:0000313" key="3">
    <source>
        <dbReference type="Proteomes" id="UP000605846"/>
    </source>
</evidence>
<feature type="region of interest" description="Disordered" evidence="1">
    <location>
        <begin position="266"/>
        <end position="319"/>
    </location>
</feature>
<feature type="compositionally biased region" description="Low complexity" evidence="1">
    <location>
        <begin position="85"/>
        <end position="108"/>
    </location>
</feature>
<comment type="caution">
    <text evidence="2">The sequence shown here is derived from an EMBL/GenBank/DDBJ whole genome shotgun (WGS) entry which is preliminary data.</text>
</comment>
<feature type="compositionally biased region" description="Polar residues" evidence="1">
    <location>
        <begin position="1"/>
        <end position="13"/>
    </location>
</feature>
<name>A0A8H7ETB7_9FUNG</name>
<dbReference type="OrthoDB" id="2288118at2759"/>
<evidence type="ECO:0000313" key="2">
    <source>
        <dbReference type="EMBL" id="KAF7731849.1"/>
    </source>
</evidence>
<reference evidence="2" key="1">
    <citation type="submission" date="2020-01" db="EMBL/GenBank/DDBJ databases">
        <title>Genome Sequencing of Three Apophysomyces-Like Fungal Strains Confirms a Novel Fungal Genus in the Mucoromycota with divergent Burkholderia-like Endosymbiotic Bacteria.</title>
        <authorList>
            <person name="Stajich J.E."/>
            <person name="Macias A.M."/>
            <person name="Carter-House D."/>
            <person name="Lovett B."/>
            <person name="Kasson L.R."/>
            <person name="Berry K."/>
            <person name="Grigoriev I."/>
            <person name="Chang Y."/>
            <person name="Spatafora J."/>
            <person name="Kasson M.T."/>
        </authorList>
    </citation>
    <scope>NUCLEOTIDE SEQUENCE</scope>
    <source>
        <strain evidence="2">NRRL A-21654</strain>
    </source>
</reference>
<proteinExistence type="predicted"/>
<feature type="compositionally biased region" description="Basic and acidic residues" evidence="1">
    <location>
        <begin position="42"/>
        <end position="51"/>
    </location>
</feature>
<dbReference type="Proteomes" id="UP000605846">
    <property type="component" value="Unassembled WGS sequence"/>
</dbReference>
<gene>
    <name evidence="2" type="ORF">EC973_007680</name>
</gene>
<feature type="compositionally biased region" description="Polar residues" evidence="1">
    <location>
        <begin position="150"/>
        <end position="166"/>
    </location>
</feature>
<feature type="compositionally biased region" description="Basic and acidic residues" evidence="1">
    <location>
        <begin position="274"/>
        <end position="296"/>
    </location>
</feature>
<feature type="region of interest" description="Disordered" evidence="1">
    <location>
        <begin position="1"/>
        <end position="120"/>
    </location>
</feature>